<dbReference type="Gene3D" id="1.10.287.130">
    <property type="match status" value="1"/>
</dbReference>
<evidence type="ECO:0000256" key="3">
    <source>
        <dbReference type="ARBA" id="ARBA00022475"/>
    </source>
</evidence>
<dbReference type="Pfam" id="PF00512">
    <property type="entry name" value="HisKA"/>
    <property type="match status" value="1"/>
</dbReference>
<evidence type="ECO:0000256" key="6">
    <source>
        <dbReference type="ARBA" id="ARBA00022679"/>
    </source>
</evidence>
<evidence type="ECO:0000256" key="14">
    <source>
        <dbReference type="RuleBase" id="RU364088"/>
    </source>
</evidence>
<evidence type="ECO:0000256" key="8">
    <source>
        <dbReference type="ARBA" id="ARBA00022741"/>
    </source>
</evidence>
<organism evidence="17 18">
    <name type="scientific">Pantoea coffeiphila</name>
    <dbReference type="NCBI Taxonomy" id="1465635"/>
    <lineage>
        <taxon>Bacteria</taxon>
        <taxon>Pseudomonadati</taxon>
        <taxon>Pseudomonadota</taxon>
        <taxon>Gammaproteobacteria</taxon>
        <taxon>Enterobacterales</taxon>
        <taxon>Erwiniaceae</taxon>
        <taxon>Pantoea</taxon>
    </lineage>
</organism>
<evidence type="ECO:0000313" key="18">
    <source>
        <dbReference type="Proteomes" id="UP000239181"/>
    </source>
</evidence>
<feature type="domain" description="HAMP" evidence="16">
    <location>
        <begin position="183"/>
        <end position="236"/>
    </location>
</feature>
<dbReference type="SUPFAM" id="SSF47384">
    <property type="entry name" value="Homodimeric domain of signal transducing histidine kinase"/>
    <property type="match status" value="1"/>
</dbReference>
<dbReference type="InterPro" id="IPR005467">
    <property type="entry name" value="His_kinase_dom"/>
</dbReference>
<dbReference type="PANTHER" id="PTHR45436">
    <property type="entry name" value="SENSOR HISTIDINE KINASE YKOH"/>
    <property type="match status" value="1"/>
</dbReference>
<dbReference type="Gene3D" id="6.10.340.10">
    <property type="match status" value="1"/>
</dbReference>
<evidence type="ECO:0000256" key="2">
    <source>
        <dbReference type="ARBA" id="ARBA00004533"/>
    </source>
</evidence>
<evidence type="ECO:0000313" key="17">
    <source>
        <dbReference type="EMBL" id="PRD15439.1"/>
    </source>
</evidence>
<dbReference type="GO" id="GO:0005886">
    <property type="term" value="C:plasma membrane"/>
    <property type="evidence" value="ECO:0007669"/>
    <property type="project" value="UniProtKB-SubCell"/>
</dbReference>
<dbReference type="PANTHER" id="PTHR45436:SF3">
    <property type="entry name" value="SENSOR HISTIDINE KINASE HPRS"/>
    <property type="match status" value="1"/>
</dbReference>
<dbReference type="Pfam" id="PF00672">
    <property type="entry name" value="HAMP"/>
    <property type="match status" value="1"/>
</dbReference>
<evidence type="ECO:0000259" key="15">
    <source>
        <dbReference type="PROSITE" id="PS50109"/>
    </source>
</evidence>
<dbReference type="Gene3D" id="3.30.565.10">
    <property type="entry name" value="Histidine kinase-like ATPase, C-terminal domain"/>
    <property type="match status" value="1"/>
</dbReference>
<keyword evidence="3 14" id="KW-1003">Cell membrane</keyword>
<feature type="transmembrane region" description="Helical" evidence="14">
    <location>
        <begin position="164"/>
        <end position="182"/>
    </location>
</feature>
<keyword evidence="4 14" id="KW-0997">Cell inner membrane</keyword>
<evidence type="ECO:0000256" key="9">
    <source>
        <dbReference type="ARBA" id="ARBA00022777"/>
    </source>
</evidence>
<keyword evidence="8 14" id="KW-0547">Nucleotide-binding</keyword>
<keyword evidence="12 14" id="KW-0902">Two-component regulatory system</keyword>
<dbReference type="InterPro" id="IPR036097">
    <property type="entry name" value="HisK_dim/P_sf"/>
</dbReference>
<dbReference type="AlphaFoldDB" id="A0A2S9ICB2"/>
<keyword evidence="5" id="KW-0597">Phosphoprotein</keyword>
<evidence type="ECO:0000256" key="1">
    <source>
        <dbReference type="ARBA" id="ARBA00000085"/>
    </source>
</evidence>
<dbReference type="OrthoDB" id="9809766at2"/>
<evidence type="ECO:0000256" key="7">
    <source>
        <dbReference type="ARBA" id="ARBA00022692"/>
    </source>
</evidence>
<sequence length="471" mass="51794">MYSPSLTLRLTAIFTLIVALACGGISLILYSALRSELVWRDDQTLINRAAQLRQLLKGGAHPDSLPLYFNRMVDTRQDILSIGSQYQQNVSINHTGVALPEMSPTPVSTPPGEQQIHRWIGADNIEASALSLQARSEEGPIVITLARVARERAIMLERYRQQSILVSLAAILLCAALSPLLIRRGLRAIGRLSQAMAETGSDRLTHTVPLQAMPKELLPLGEALNTMRQRLSTDFIRLTQFADDLAHEIRTPINVLLGQNQVALGHARSTEEYQALLEGNIEELEALSRLTENILFLARATHHNIRLNKETFLLHDALETLIDFLEPVAEEREMVIELHADGYLTADKMLFQRAMTNLLVNAIRYAPGHGTIAVSTIHRGDVTEIEVANDGDALAEPEKVFERFWRGDNVRHTAGSGLGLSLVSAIAALHGGSAYYRHEDGGNIFGVRLVSCSSRVDTSTASSAKTRAATL</sequence>
<dbReference type="GO" id="GO:0000155">
    <property type="term" value="F:phosphorelay sensor kinase activity"/>
    <property type="evidence" value="ECO:0007669"/>
    <property type="project" value="InterPro"/>
</dbReference>
<dbReference type="CDD" id="cd00082">
    <property type="entry name" value="HisKA"/>
    <property type="match status" value="1"/>
</dbReference>
<dbReference type="InterPro" id="IPR006290">
    <property type="entry name" value="CztS_silS_copS"/>
</dbReference>
<dbReference type="EMBL" id="PDET01000006">
    <property type="protein sequence ID" value="PRD15439.1"/>
    <property type="molecule type" value="Genomic_DNA"/>
</dbReference>
<keyword evidence="18" id="KW-1185">Reference proteome</keyword>
<dbReference type="InterPro" id="IPR003594">
    <property type="entry name" value="HATPase_dom"/>
</dbReference>
<evidence type="ECO:0000256" key="11">
    <source>
        <dbReference type="ARBA" id="ARBA00022989"/>
    </source>
</evidence>
<dbReference type="Proteomes" id="UP000239181">
    <property type="component" value="Unassembled WGS sequence"/>
</dbReference>
<dbReference type="InterPro" id="IPR003660">
    <property type="entry name" value="HAMP_dom"/>
</dbReference>
<comment type="catalytic activity">
    <reaction evidence="1 14">
        <text>ATP + protein L-histidine = ADP + protein N-phospho-L-histidine.</text>
        <dbReference type="EC" id="2.7.13.3"/>
    </reaction>
</comment>
<keyword evidence="13 14" id="KW-0472">Membrane</keyword>
<keyword evidence="10 14" id="KW-0067">ATP-binding</keyword>
<dbReference type="InterPro" id="IPR036890">
    <property type="entry name" value="HATPase_C_sf"/>
</dbReference>
<dbReference type="SUPFAM" id="SSF55874">
    <property type="entry name" value="ATPase domain of HSP90 chaperone/DNA topoisomerase II/histidine kinase"/>
    <property type="match status" value="1"/>
</dbReference>
<dbReference type="PRINTS" id="PR00344">
    <property type="entry name" value="BCTRLSENSOR"/>
</dbReference>
<evidence type="ECO:0000256" key="4">
    <source>
        <dbReference type="ARBA" id="ARBA00022519"/>
    </source>
</evidence>
<evidence type="ECO:0000256" key="13">
    <source>
        <dbReference type="ARBA" id="ARBA00023136"/>
    </source>
</evidence>
<dbReference type="InterPro" id="IPR003661">
    <property type="entry name" value="HisK_dim/P_dom"/>
</dbReference>
<accession>A0A2S9ICB2</accession>
<proteinExistence type="predicted"/>
<dbReference type="SMART" id="SM00388">
    <property type="entry name" value="HisKA"/>
    <property type="match status" value="1"/>
</dbReference>
<keyword evidence="9 14" id="KW-0418">Kinase</keyword>
<gene>
    <name evidence="17" type="ORF">CQW29_10545</name>
</gene>
<keyword evidence="11 14" id="KW-1133">Transmembrane helix</keyword>
<dbReference type="SMART" id="SM00387">
    <property type="entry name" value="HATPase_c"/>
    <property type="match status" value="1"/>
</dbReference>
<name>A0A2S9ICB2_9GAMM</name>
<evidence type="ECO:0000256" key="12">
    <source>
        <dbReference type="ARBA" id="ARBA00023012"/>
    </source>
</evidence>
<dbReference type="Pfam" id="PF02518">
    <property type="entry name" value="HATPase_c"/>
    <property type="match status" value="1"/>
</dbReference>
<dbReference type="NCBIfam" id="TIGR01386">
    <property type="entry name" value="cztS_silS_copS"/>
    <property type="match status" value="1"/>
</dbReference>
<dbReference type="PROSITE" id="PS50109">
    <property type="entry name" value="HIS_KIN"/>
    <property type="match status" value="1"/>
</dbReference>
<comment type="caution">
    <text evidence="17">The sequence shown here is derived from an EMBL/GenBank/DDBJ whole genome shotgun (WGS) entry which is preliminary data.</text>
</comment>
<evidence type="ECO:0000256" key="5">
    <source>
        <dbReference type="ARBA" id="ARBA00022553"/>
    </source>
</evidence>
<reference evidence="17 18" key="1">
    <citation type="submission" date="2017-10" db="EMBL/GenBank/DDBJ databases">
        <title>Draft genome of two endophytic bacteria isolated from 'guarana' Paullinia cupana (Mart.) Ducke.</title>
        <authorList>
            <person name="Siqueira K.A."/>
            <person name="Liotti R.G."/>
            <person name="Mendes T.A."/>
            <person name="Soares M.A."/>
        </authorList>
    </citation>
    <scope>NUCLEOTIDE SEQUENCE [LARGE SCALE GENOMIC DNA]</scope>
    <source>
        <strain evidence="17 18">342</strain>
    </source>
</reference>
<comment type="subcellular location">
    <subcellularLocation>
        <location evidence="2 14">Cell inner membrane</location>
    </subcellularLocation>
</comment>
<feature type="domain" description="Histidine kinase" evidence="15">
    <location>
        <begin position="244"/>
        <end position="453"/>
    </location>
</feature>
<dbReference type="PROSITE" id="PS50885">
    <property type="entry name" value="HAMP"/>
    <property type="match status" value="1"/>
</dbReference>
<dbReference type="GO" id="GO:0005524">
    <property type="term" value="F:ATP binding"/>
    <property type="evidence" value="ECO:0007669"/>
    <property type="project" value="UniProtKB-KW"/>
</dbReference>
<dbReference type="EC" id="2.7.13.3" evidence="14"/>
<evidence type="ECO:0000256" key="10">
    <source>
        <dbReference type="ARBA" id="ARBA00022840"/>
    </source>
</evidence>
<dbReference type="InterPro" id="IPR050428">
    <property type="entry name" value="TCS_sensor_his_kinase"/>
</dbReference>
<feature type="transmembrane region" description="Helical" evidence="14">
    <location>
        <begin position="12"/>
        <end position="33"/>
    </location>
</feature>
<keyword evidence="6 14" id="KW-0808">Transferase</keyword>
<comment type="function">
    <text evidence="14">Member of a two-component regulatory system.</text>
</comment>
<protein>
    <recommendedName>
        <fullName evidence="14">Sensor protein</fullName>
        <ecNumber evidence="14">2.7.13.3</ecNumber>
    </recommendedName>
</protein>
<dbReference type="SMART" id="SM00304">
    <property type="entry name" value="HAMP"/>
    <property type="match status" value="1"/>
</dbReference>
<dbReference type="RefSeq" id="WP_105592695.1">
    <property type="nucleotide sequence ID" value="NZ_PDET01000006.1"/>
</dbReference>
<keyword evidence="7 14" id="KW-0812">Transmembrane</keyword>
<evidence type="ECO:0000259" key="16">
    <source>
        <dbReference type="PROSITE" id="PS50885"/>
    </source>
</evidence>
<dbReference type="InterPro" id="IPR004358">
    <property type="entry name" value="Sig_transdc_His_kin-like_C"/>
</dbReference>